<evidence type="ECO:0000259" key="2">
    <source>
        <dbReference type="PROSITE" id="PS52015"/>
    </source>
</evidence>
<gene>
    <name evidence="3" type="ORF">GCM10022211_04360</name>
</gene>
<keyword evidence="4" id="KW-1185">Reference proteome</keyword>
<dbReference type="PROSITE" id="PS52015">
    <property type="entry name" value="TONB_CTD"/>
    <property type="match status" value="1"/>
</dbReference>
<keyword evidence="1" id="KW-0732">Signal</keyword>
<name>A0ABP7RID7_9SPHN</name>
<dbReference type="Proteomes" id="UP001501310">
    <property type="component" value="Unassembled WGS sequence"/>
</dbReference>
<evidence type="ECO:0000313" key="4">
    <source>
        <dbReference type="Proteomes" id="UP001501310"/>
    </source>
</evidence>
<accession>A0ABP7RID7</accession>
<feature type="signal peptide" evidence="1">
    <location>
        <begin position="1"/>
        <end position="20"/>
    </location>
</feature>
<sequence length="297" mass="31296">MLRKVVSGLGLLAVCCPALARPPAALAPSGPWLPLKSADSCKLSRAFGEGKDRVVAVFERVAPGSRLNLLVFGPGLRSGPAARGGQVRFLPAAGPSFTGGLSAMTARGETVIQWSAVDFAPDLKVEPGLRTAGQLLALKAANLAAKSTAAAQVTGVEVSEPGGNRIVLQTGTMTAVQDSLEACARDQLQSWGLDPAVRHRIVLGPRSDRKPGDFVDERDYPVLALRHGGEAIITARLIVDADGKVSRCTTITDFAEPEMKELVCRGLSKATFQPAVLDDGTKVPDFTMLRFRFGMAP</sequence>
<dbReference type="EMBL" id="BAAAZD010000001">
    <property type="protein sequence ID" value="GAA3997911.1"/>
    <property type="molecule type" value="Genomic_DNA"/>
</dbReference>
<comment type="caution">
    <text evidence="3">The sequence shown here is derived from an EMBL/GenBank/DDBJ whole genome shotgun (WGS) entry which is preliminary data.</text>
</comment>
<proteinExistence type="predicted"/>
<organism evidence="3 4">
    <name type="scientific">Sphingomonas humi</name>
    <dbReference type="NCBI Taxonomy" id="335630"/>
    <lineage>
        <taxon>Bacteria</taxon>
        <taxon>Pseudomonadati</taxon>
        <taxon>Pseudomonadota</taxon>
        <taxon>Alphaproteobacteria</taxon>
        <taxon>Sphingomonadales</taxon>
        <taxon>Sphingomonadaceae</taxon>
        <taxon>Sphingomonas</taxon>
    </lineage>
</organism>
<evidence type="ECO:0000256" key="1">
    <source>
        <dbReference type="SAM" id="SignalP"/>
    </source>
</evidence>
<reference evidence="4" key="1">
    <citation type="journal article" date="2019" name="Int. J. Syst. Evol. Microbiol.">
        <title>The Global Catalogue of Microorganisms (GCM) 10K type strain sequencing project: providing services to taxonomists for standard genome sequencing and annotation.</title>
        <authorList>
            <consortium name="The Broad Institute Genomics Platform"/>
            <consortium name="The Broad Institute Genome Sequencing Center for Infectious Disease"/>
            <person name="Wu L."/>
            <person name="Ma J."/>
        </authorList>
    </citation>
    <scope>NUCLEOTIDE SEQUENCE [LARGE SCALE GENOMIC DNA]</scope>
    <source>
        <strain evidence="4">JCM 16603</strain>
    </source>
</reference>
<protein>
    <recommendedName>
        <fullName evidence="2">TonB C-terminal domain-containing protein</fullName>
    </recommendedName>
</protein>
<dbReference type="Gene3D" id="3.30.1150.10">
    <property type="match status" value="1"/>
</dbReference>
<dbReference type="InterPro" id="IPR037682">
    <property type="entry name" value="TonB_C"/>
</dbReference>
<dbReference type="RefSeq" id="WP_344708524.1">
    <property type="nucleotide sequence ID" value="NZ_BAAAZD010000001.1"/>
</dbReference>
<feature type="chain" id="PRO_5046611224" description="TonB C-terminal domain-containing protein" evidence="1">
    <location>
        <begin position="21"/>
        <end position="297"/>
    </location>
</feature>
<feature type="domain" description="TonB C-terminal" evidence="2">
    <location>
        <begin position="205"/>
        <end position="297"/>
    </location>
</feature>
<dbReference type="SUPFAM" id="SSF74653">
    <property type="entry name" value="TolA/TonB C-terminal domain"/>
    <property type="match status" value="1"/>
</dbReference>
<evidence type="ECO:0000313" key="3">
    <source>
        <dbReference type="EMBL" id="GAA3997911.1"/>
    </source>
</evidence>